<dbReference type="InterPro" id="IPR011527">
    <property type="entry name" value="ABC1_TM_dom"/>
</dbReference>
<gene>
    <name evidence="15" type="ordered locus">Arch_0716</name>
</gene>
<evidence type="ECO:0000256" key="9">
    <source>
        <dbReference type="ARBA" id="ARBA00055053"/>
    </source>
</evidence>
<dbReference type="FunFam" id="3.40.50.300:FF:000287">
    <property type="entry name" value="Multidrug ABC transporter ATP-binding protein"/>
    <property type="match status" value="1"/>
</dbReference>
<dbReference type="PROSITE" id="PS50929">
    <property type="entry name" value="ABC_TM1F"/>
    <property type="match status" value="1"/>
</dbReference>
<evidence type="ECO:0000256" key="11">
    <source>
        <dbReference type="ARBA" id="ARBA00071747"/>
    </source>
</evidence>
<dbReference type="InterPro" id="IPR036640">
    <property type="entry name" value="ABC1_TM_sf"/>
</dbReference>
<dbReference type="STRING" id="644284.Arch_0716"/>
<evidence type="ECO:0000259" key="13">
    <source>
        <dbReference type="PROSITE" id="PS50893"/>
    </source>
</evidence>
<keyword evidence="4 12" id="KW-0812">Transmembrane</keyword>
<dbReference type="FunFam" id="1.20.1560.10:FF:000011">
    <property type="entry name" value="Multidrug ABC transporter ATP-binding protein"/>
    <property type="match status" value="1"/>
</dbReference>
<keyword evidence="2" id="KW-0813">Transport</keyword>
<sequence>MRHGLSSHDNDSAQDMKGALLRLVRMLRPESVRIAGTVIFTLFGTVAMVAAPKLLGDATNVIVDGAGAGRIDSQLLASLLLIVCGLYVLHAVTNIIGGALSRIAVQNLGYRLRMEAQAKIDRLPLSYLDQHKRGDLLSRVTNDIDNIVQTLMQALSQSIVAVYTVIGILAFMFYLSWSLALWSLLVLPFGMLAIVKILHVAAPAFREQSKKTGEVSSVIDESFSGHDVVSAFGMENDVNDVFDNANNSLFSAGFRGYFLSMLAQPLTGFITNLSFVIVAVIGGIQVLNGTLTIGGIQAFLQYSRQLNNPVGTIASMSSMLQSSAASGERIFDFLDTPEMEPETGDTVALPSTISGAVTFDRLTYGYTPNKPVIQNLSLHVQGGQQVAIVGPTGAGKTTLVNLVMRFYDPDSGTISLDGRDIRTIPKATLRSRTGMVLQDTWLFDGTIEENIAFGREGSSYDDVAAAARAVGIDRMIRQLPDGYDTRIDDESGELSRGKKQLVTIARAYISQPDILILDEATSSVDTRTEMLVAHAMGELRHGRTSFIIAHRLSTIKDADVILVMVDGNVVEQGTHEALLAQRGHYYSLYQSQFSTNEEE</sequence>
<dbReference type="eggNOG" id="COG1132">
    <property type="taxonomic scope" value="Bacteria"/>
</dbReference>
<keyword evidence="3" id="KW-1003">Cell membrane</keyword>
<feature type="transmembrane region" description="Helical" evidence="12">
    <location>
        <begin position="181"/>
        <end position="202"/>
    </location>
</feature>
<evidence type="ECO:0000256" key="6">
    <source>
        <dbReference type="ARBA" id="ARBA00022840"/>
    </source>
</evidence>
<keyword evidence="16" id="KW-1185">Reference proteome</keyword>
<feature type="transmembrane region" description="Helical" evidence="12">
    <location>
        <begin position="32"/>
        <end position="55"/>
    </location>
</feature>
<dbReference type="GO" id="GO:0015421">
    <property type="term" value="F:ABC-type oligopeptide transporter activity"/>
    <property type="evidence" value="ECO:0007669"/>
    <property type="project" value="TreeGrafter"/>
</dbReference>
<evidence type="ECO:0000256" key="7">
    <source>
        <dbReference type="ARBA" id="ARBA00022989"/>
    </source>
</evidence>
<dbReference type="Proteomes" id="UP000000376">
    <property type="component" value="Chromosome"/>
</dbReference>
<dbReference type="PROSITE" id="PS50893">
    <property type="entry name" value="ABC_TRANSPORTER_2"/>
    <property type="match status" value="1"/>
</dbReference>
<dbReference type="EMBL" id="CP002045">
    <property type="protein sequence ID" value="ADH92449.1"/>
    <property type="molecule type" value="Genomic_DNA"/>
</dbReference>
<evidence type="ECO:0000256" key="2">
    <source>
        <dbReference type="ARBA" id="ARBA00022448"/>
    </source>
</evidence>
<dbReference type="HOGENOM" id="CLU_000604_84_4_11"/>
<dbReference type="Pfam" id="PF00664">
    <property type="entry name" value="ABC_membrane"/>
    <property type="match status" value="1"/>
</dbReference>
<dbReference type="GO" id="GO:0016887">
    <property type="term" value="F:ATP hydrolysis activity"/>
    <property type="evidence" value="ECO:0007669"/>
    <property type="project" value="InterPro"/>
</dbReference>
<keyword evidence="8 12" id="KW-0472">Membrane</keyword>
<protein>
    <recommendedName>
        <fullName evidence="11">Fatty acid ABC transporter ATP-binding/permease protein</fullName>
    </recommendedName>
</protein>
<evidence type="ECO:0000256" key="12">
    <source>
        <dbReference type="SAM" id="Phobius"/>
    </source>
</evidence>
<feature type="transmembrane region" description="Helical" evidence="12">
    <location>
        <begin position="154"/>
        <end position="175"/>
    </location>
</feature>
<comment type="subcellular location">
    <subcellularLocation>
        <location evidence="1">Cell membrane</location>
        <topology evidence="1">Multi-pass membrane protein</topology>
    </subcellularLocation>
</comment>
<dbReference type="CDD" id="cd03254">
    <property type="entry name" value="ABCC_Glucan_exporter_like"/>
    <property type="match status" value="1"/>
</dbReference>
<comment type="similarity">
    <text evidence="10">Belongs to the ABC transporter superfamily. Lipid exporter (TC 3.A.1.106) family.</text>
</comment>
<dbReference type="CDD" id="cd18547">
    <property type="entry name" value="ABC_6TM_Tm288_like"/>
    <property type="match status" value="1"/>
</dbReference>
<evidence type="ECO:0000256" key="10">
    <source>
        <dbReference type="ARBA" id="ARBA00061644"/>
    </source>
</evidence>
<evidence type="ECO:0000256" key="5">
    <source>
        <dbReference type="ARBA" id="ARBA00022741"/>
    </source>
</evidence>
<dbReference type="InterPro" id="IPR039421">
    <property type="entry name" value="Type_1_exporter"/>
</dbReference>
<reference evidence="15 16" key="1">
    <citation type="journal article" date="2010" name="Stand. Genomic Sci.">
        <title>Complete genome sequence of Arcanobacterium haemolyticum type strain (11018).</title>
        <authorList>
            <person name="Yasawong M."/>
            <person name="Teshima H."/>
            <person name="Lapidus A."/>
            <person name="Nolan M."/>
            <person name="Lucas S."/>
            <person name="Glavina Del Rio T."/>
            <person name="Tice H."/>
            <person name="Cheng J."/>
            <person name="Bruce D."/>
            <person name="Detter C."/>
            <person name="Tapia R."/>
            <person name="Han C."/>
            <person name="Goodwin L."/>
            <person name="Pitluck S."/>
            <person name="Liolios K."/>
            <person name="Ivanova N."/>
            <person name="Mavromatis K."/>
            <person name="Mikhailova N."/>
            <person name="Pati A."/>
            <person name="Chen A."/>
            <person name="Palaniappan K."/>
            <person name="Land M."/>
            <person name="Hauser L."/>
            <person name="Chang Y."/>
            <person name="Jeffries C."/>
            <person name="Rohde M."/>
            <person name="Sikorski J."/>
            <person name="Pukall R."/>
            <person name="Goker M."/>
            <person name="Woyke T."/>
            <person name="Bristow J."/>
            <person name="Eisen J."/>
            <person name="Markowitz V."/>
            <person name="Hugenholtz P."/>
            <person name="Kyrpides N."/>
            <person name="Klenk H."/>
        </authorList>
    </citation>
    <scope>NUCLEOTIDE SEQUENCE [LARGE SCALE GENOMIC DNA]</scope>
    <source>
        <strain evidence="16">ATCC 9345 / DSM 20595 / CCUG 17215 / LMG 16163 / NBRC 15585 / NCTC 8452 / 11018</strain>
    </source>
</reference>
<dbReference type="Pfam" id="PF00005">
    <property type="entry name" value="ABC_tran"/>
    <property type="match status" value="1"/>
</dbReference>
<dbReference type="Gene3D" id="1.20.1560.10">
    <property type="entry name" value="ABC transporter type 1, transmembrane domain"/>
    <property type="match status" value="1"/>
</dbReference>
<feature type="transmembrane region" description="Helical" evidence="12">
    <location>
        <begin position="75"/>
        <end position="105"/>
    </location>
</feature>
<evidence type="ECO:0000256" key="8">
    <source>
        <dbReference type="ARBA" id="ARBA00023136"/>
    </source>
</evidence>
<dbReference type="OrthoDB" id="9806127at2"/>
<name>D7BNF0_ARCHD</name>
<keyword evidence="5" id="KW-0547">Nucleotide-binding</keyword>
<feature type="transmembrane region" description="Helical" evidence="12">
    <location>
        <begin position="266"/>
        <end position="287"/>
    </location>
</feature>
<keyword evidence="6" id="KW-0067">ATP-binding</keyword>
<dbReference type="AlphaFoldDB" id="D7BNF0"/>
<dbReference type="SMART" id="SM00382">
    <property type="entry name" value="AAA"/>
    <property type="match status" value="1"/>
</dbReference>
<dbReference type="InterPro" id="IPR027417">
    <property type="entry name" value="P-loop_NTPase"/>
</dbReference>
<dbReference type="InterPro" id="IPR003439">
    <property type="entry name" value="ABC_transporter-like_ATP-bd"/>
</dbReference>
<evidence type="ECO:0000313" key="16">
    <source>
        <dbReference type="Proteomes" id="UP000000376"/>
    </source>
</evidence>
<dbReference type="GO" id="GO:0005886">
    <property type="term" value="C:plasma membrane"/>
    <property type="evidence" value="ECO:0007669"/>
    <property type="project" value="UniProtKB-SubCell"/>
</dbReference>
<proteinExistence type="inferred from homology"/>
<dbReference type="PANTHER" id="PTHR43394">
    <property type="entry name" value="ATP-DEPENDENT PERMEASE MDL1, MITOCHONDRIAL"/>
    <property type="match status" value="1"/>
</dbReference>
<evidence type="ECO:0000259" key="14">
    <source>
        <dbReference type="PROSITE" id="PS50929"/>
    </source>
</evidence>
<evidence type="ECO:0000256" key="4">
    <source>
        <dbReference type="ARBA" id="ARBA00022692"/>
    </source>
</evidence>
<dbReference type="Gene3D" id="3.40.50.300">
    <property type="entry name" value="P-loop containing nucleotide triphosphate hydrolases"/>
    <property type="match status" value="1"/>
</dbReference>
<feature type="domain" description="ABC transporter" evidence="13">
    <location>
        <begin position="357"/>
        <end position="591"/>
    </location>
</feature>
<comment type="function">
    <text evidence="9">ABC transporter involved in fatty acid import. Transmembrane domains (TMD) form a pore in the membrane and the ATP-binding domain (NBD) is responsible for energy generation.</text>
</comment>
<keyword evidence="7 12" id="KW-1133">Transmembrane helix</keyword>
<dbReference type="KEGG" id="ahe:Arch_0716"/>
<dbReference type="InterPro" id="IPR003593">
    <property type="entry name" value="AAA+_ATPase"/>
</dbReference>
<evidence type="ECO:0000313" key="15">
    <source>
        <dbReference type="EMBL" id="ADH92449.1"/>
    </source>
</evidence>
<dbReference type="GO" id="GO:0005524">
    <property type="term" value="F:ATP binding"/>
    <property type="evidence" value="ECO:0007669"/>
    <property type="project" value="UniProtKB-KW"/>
</dbReference>
<evidence type="ECO:0000256" key="1">
    <source>
        <dbReference type="ARBA" id="ARBA00004651"/>
    </source>
</evidence>
<accession>D7BNF0</accession>
<evidence type="ECO:0000256" key="3">
    <source>
        <dbReference type="ARBA" id="ARBA00022475"/>
    </source>
</evidence>
<dbReference type="PANTHER" id="PTHR43394:SF1">
    <property type="entry name" value="ATP-BINDING CASSETTE SUB-FAMILY B MEMBER 10, MITOCHONDRIAL"/>
    <property type="match status" value="1"/>
</dbReference>
<dbReference type="SUPFAM" id="SSF52540">
    <property type="entry name" value="P-loop containing nucleoside triphosphate hydrolases"/>
    <property type="match status" value="1"/>
</dbReference>
<organism evidence="15 16">
    <name type="scientific">Arcanobacterium haemolyticum (strain ATCC 9345 / DSM 20595 / CCM 5947 / CCUG 17215 / LMG 16163 / NBRC 15585 / NCTC 8452 / 11018)</name>
    <dbReference type="NCBI Taxonomy" id="644284"/>
    <lineage>
        <taxon>Bacteria</taxon>
        <taxon>Bacillati</taxon>
        <taxon>Actinomycetota</taxon>
        <taxon>Actinomycetes</taxon>
        <taxon>Actinomycetales</taxon>
        <taxon>Actinomycetaceae</taxon>
        <taxon>Arcanobacterium</taxon>
    </lineage>
</organism>
<dbReference type="SUPFAM" id="SSF90123">
    <property type="entry name" value="ABC transporter transmembrane region"/>
    <property type="match status" value="1"/>
</dbReference>
<feature type="domain" description="ABC transmembrane type-1" evidence="14">
    <location>
        <begin position="35"/>
        <end position="322"/>
    </location>
</feature>